<evidence type="ECO:0000313" key="3">
    <source>
        <dbReference type="EMBL" id="EAY29386.1"/>
    </source>
</evidence>
<comment type="caution">
    <text evidence="3">The sequence shown here is derived from an EMBL/GenBank/DDBJ whole genome shotgun (WGS) entry which is preliminary data.</text>
</comment>
<dbReference type="Gene3D" id="3.40.640.10">
    <property type="entry name" value="Type I PLP-dependent aspartate aminotransferase-like (Major domain)"/>
    <property type="match status" value="1"/>
</dbReference>
<reference evidence="3 4" key="1">
    <citation type="submission" date="2007-01" db="EMBL/GenBank/DDBJ databases">
        <authorList>
            <person name="Haygood M."/>
            <person name="Podell S."/>
            <person name="Anderson C."/>
            <person name="Hopkinson B."/>
            <person name="Roe K."/>
            <person name="Barbeau K."/>
            <person name="Gaasterland T."/>
            <person name="Ferriera S."/>
            <person name="Johnson J."/>
            <person name="Kravitz S."/>
            <person name="Beeson K."/>
            <person name="Sutton G."/>
            <person name="Rogers Y.-H."/>
            <person name="Friedman R."/>
            <person name="Frazier M."/>
            <person name="Venter J.C."/>
        </authorList>
    </citation>
    <scope>NUCLEOTIDE SEQUENCE [LARGE SCALE GENOMIC DNA]</scope>
    <source>
        <strain evidence="3 4">ATCC 23134</strain>
    </source>
</reference>
<feature type="domain" description="Aminotransferase class V" evidence="2">
    <location>
        <begin position="71"/>
        <end position="392"/>
    </location>
</feature>
<sequence>MNNKNRRNFIKRLTATLGTFSLASLPGKADAVAMQDAWQQFKSLPEEVAVTNEKLWQQIKQAFSVSSNLLYLNSAGLCPQPKGVQQTVESYNKMANGAPTYYANRMLRQDLVIVKQKLADLAGCDSSDIALQANTIMAMYHVIFGLNLQPGDEIILTKQDYSSVKIAYEQLAKRDKIKLVWLDLDLVESNEAAIVEQFAKAITPRTRLINITHMINWTGLILPVKKICDVAREKNVLTLVDGAQTFAHLDFNIPDLGCDFFATSLHKWLCAPFGTGMLYGRKSSVAKVYPLYGAPDPTSDNVGKFEHVGTIMTAAQLGISSAIDFHHHIGSALKEKRLRYLKNYWIRGIKDLPGVQINTPTAAERSCGVAHFSYDKMTSYDLSLFLSSKHRIHALRVNLPQVKGIRVSPNVFTTTRDLDRLIKAMHKVAKV</sequence>
<dbReference type="RefSeq" id="WP_002696409.1">
    <property type="nucleotide sequence ID" value="NZ_AAWS01000011.1"/>
</dbReference>
<keyword evidence="3" id="KW-0413">Isomerase</keyword>
<dbReference type="AlphaFoldDB" id="A1ZJT3"/>
<evidence type="ECO:0000259" key="2">
    <source>
        <dbReference type="Pfam" id="PF00266"/>
    </source>
</evidence>
<dbReference type="PANTHER" id="PTHR43092">
    <property type="entry name" value="L-CYSTEINE DESULFHYDRASE"/>
    <property type="match status" value="1"/>
</dbReference>
<dbReference type="InterPro" id="IPR015424">
    <property type="entry name" value="PyrdxlP-dep_Trfase"/>
</dbReference>
<dbReference type="EC" id="5.1.1.17" evidence="3"/>
<dbReference type="eggNOG" id="COG0520">
    <property type="taxonomic scope" value="Bacteria"/>
</dbReference>
<dbReference type="InterPro" id="IPR006311">
    <property type="entry name" value="TAT_signal"/>
</dbReference>
<dbReference type="InterPro" id="IPR000192">
    <property type="entry name" value="Aminotrans_V_dom"/>
</dbReference>
<evidence type="ECO:0000256" key="1">
    <source>
        <dbReference type="ARBA" id="ARBA00022898"/>
    </source>
</evidence>
<dbReference type="OrthoDB" id="9804366at2"/>
<dbReference type="SUPFAM" id="SSF53383">
    <property type="entry name" value="PLP-dependent transferases"/>
    <property type="match status" value="1"/>
</dbReference>
<dbReference type="PROSITE" id="PS51318">
    <property type="entry name" value="TAT"/>
    <property type="match status" value="1"/>
</dbReference>
<dbReference type="InterPro" id="IPR015422">
    <property type="entry name" value="PyrdxlP-dep_Trfase_small"/>
</dbReference>
<dbReference type="GO" id="GO:0045439">
    <property type="term" value="F:isopenicillin-N epimerase activity"/>
    <property type="evidence" value="ECO:0007669"/>
    <property type="project" value="UniProtKB-EC"/>
</dbReference>
<dbReference type="InterPro" id="IPR015421">
    <property type="entry name" value="PyrdxlP-dep_Trfase_major"/>
</dbReference>
<dbReference type="Pfam" id="PF00266">
    <property type="entry name" value="Aminotran_5"/>
    <property type="match status" value="1"/>
</dbReference>
<evidence type="ECO:0000313" key="4">
    <source>
        <dbReference type="Proteomes" id="UP000004095"/>
    </source>
</evidence>
<gene>
    <name evidence="3" type="ORF">M23134_01442</name>
</gene>
<accession>A1ZJT3</accession>
<dbReference type="Proteomes" id="UP000004095">
    <property type="component" value="Unassembled WGS sequence"/>
</dbReference>
<organism evidence="3 4">
    <name type="scientific">Microscilla marina ATCC 23134</name>
    <dbReference type="NCBI Taxonomy" id="313606"/>
    <lineage>
        <taxon>Bacteria</taxon>
        <taxon>Pseudomonadati</taxon>
        <taxon>Bacteroidota</taxon>
        <taxon>Cytophagia</taxon>
        <taxon>Cytophagales</taxon>
        <taxon>Microscillaceae</taxon>
        <taxon>Microscilla</taxon>
    </lineage>
</organism>
<protein>
    <submittedName>
        <fullName evidence="3">Isopenicillin N epimerase, putative</fullName>
        <ecNumber evidence="3">5.1.1.17</ecNumber>
    </submittedName>
</protein>
<keyword evidence="1" id="KW-0663">Pyridoxal phosphate</keyword>
<proteinExistence type="predicted"/>
<name>A1ZJT3_MICM2</name>
<dbReference type="Gene3D" id="3.90.1150.10">
    <property type="entry name" value="Aspartate Aminotransferase, domain 1"/>
    <property type="match status" value="1"/>
</dbReference>
<keyword evidence="4" id="KW-1185">Reference proteome</keyword>
<dbReference type="EMBL" id="AAWS01000011">
    <property type="protein sequence ID" value="EAY29386.1"/>
    <property type="molecule type" value="Genomic_DNA"/>
</dbReference>
<dbReference type="PANTHER" id="PTHR43092:SF6">
    <property type="entry name" value="BLR1280 PROTEIN"/>
    <property type="match status" value="1"/>
</dbReference>